<dbReference type="PROSITE" id="PS51257">
    <property type="entry name" value="PROKAR_LIPOPROTEIN"/>
    <property type="match status" value="1"/>
</dbReference>
<gene>
    <name evidence="2" type="ORF">ACFSR1_12415</name>
</gene>
<keyword evidence="3" id="KW-1185">Reference proteome</keyword>
<dbReference type="RefSeq" id="WP_378292924.1">
    <property type="nucleotide sequence ID" value="NZ_JBHULE010000019.1"/>
</dbReference>
<protein>
    <submittedName>
        <fullName evidence="2">MbnP family protein</fullName>
    </submittedName>
</protein>
<dbReference type="InterPro" id="IPR046863">
    <property type="entry name" value="MbnP-like_dom"/>
</dbReference>
<dbReference type="Pfam" id="PF20243">
    <property type="entry name" value="MbnP"/>
    <property type="match status" value="1"/>
</dbReference>
<evidence type="ECO:0000259" key="1">
    <source>
        <dbReference type="Pfam" id="PF20243"/>
    </source>
</evidence>
<organism evidence="2 3">
    <name type="scientific">Aquimarina rubra</name>
    <dbReference type="NCBI Taxonomy" id="1920033"/>
    <lineage>
        <taxon>Bacteria</taxon>
        <taxon>Pseudomonadati</taxon>
        <taxon>Bacteroidota</taxon>
        <taxon>Flavobacteriia</taxon>
        <taxon>Flavobacteriales</taxon>
        <taxon>Flavobacteriaceae</taxon>
        <taxon>Aquimarina</taxon>
    </lineage>
</organism>
<proteinExistence type="predicted"/>
<name>A0ABW5LHY1_9FLAO</name>
<feature type="domain" description="Copper-binding protein MbnP-like" evidence="1">
    <location>
        <begin position="26"/>
        <end position="217"/>
    </location>
</feature>
<comment type="caution">
    <text evidence="2">The sequence shown here is derived from an EMBL/GenBank/DDBJ whole genome shotgun (WGS) entry which is preliminary data.</text>
</comment>
<evidence type="ECO:0000313" key="2">
    <source>
        <dbReference type="EMBL" id="MFD2563474.1"/>
    </source>
</evidence>
<evidence type="ECO:0000313" key="3">
    <source>
        <dbReference type="Proteomes" id="UP001597319"/>
    </source>
</evidence>
<sequence length="251" mass="27646">MKKFTFIVFVLMAVISCKNDDAPTFGTLEINFTNKVGTDLIGLNTASYTNQSNESYTITELKYIISNIVLIKENGEEFIYPVEDSYFLINEEIPSSKRITLNNIDTGVYNKIKFGFGVDQSNYPLNGIANFIPTAEENGMLWSWSAGYKFLKFEGSFTPQGGTAGDFLLHIGSHGTALDNYKEIILDASSIITIGDETTSNLSIDADIAKIFDGINTYSLEQKSDVQVDPVNAPILAENVGTMFTINSNSN</sequence>
<accession>A0ABW5LHY1</accession>
<dbReference type="Proteomes" id="UP001597319">
    <property type="component" value="Unassembled WGS sequence"/>
</dbReference>
<reference evidence="3" key="1">
    <citation type="journal article" date="2019" name="Int. J. Syst. Evol. Microbiol.">
        <title>The Global Catalogue of Microorganisms (GCM) 10K type strain sequencing project: providing services to taxonomists for standard genome sequencing and annotation.</title>
        <authorList>
            <consortium name="The Broad Institute Genomics Platform"/>
            <consortium name="The Broad Institute Genome Sequencing Center for Infectious Disease"/>
            <person name="Wu L."/>
            <person name="Ma J."/>
        </authorList>
    </citation>
    <scope>NUCLEOTIDE SEQUENCE [LARGE SCALE GENOMIC DNA]</scope>
    <source>
        <strain evidence="3">KCTC 52274</strain>
    </source>
</reference>
<dbReference type="EMBL" id="JBHULE010000019">
    <property type="protein sequence ID" value="MFD2563474.1"/>
    <property type="molecule type" value="Genomic_DNA"/>
</dbReference>